<name>A0A8S4GBG6_PLUXY</name>
<comment type="caution">
    <text evidence="1">The sequence shown here is derived from an EMBL/GenBank/DDBJ whole genome shotgun (WGS) entry which is preliminary data.</text>
</comment>
<gene>
    <name evidence="1" type="ORF">PLXY2_LOCUS15733</name>
</gene>
<accession>A0A8S4GBG6</accession>
<protein>
    <submittedName>
        <fullName evidence="1">(diamondback moth) hypothetical protein</fullName>
    </submittedName>
</protein>
<sequence length="114" mass="13434">MNLKAKVKKFKAKVNKKVCVHQHHTWSHIVKLEQQVNSVLEKIPGPLQEAVQRLLNRDPHPRPTTQLLPLIKYFKFKNLLSKCKRGFIRRENRGFLSTIQEELDSDSDDDEDYI</sequence>
<keyword evidence="2" id="KW-1185">Reference proteome</keyword>
<dbReference type="Proteomes" id="UP000653454">
    <property type="component" value="Unassembled WGS sequence"/>
</dbReference>
<dbReference type="AlphaFoldDB" id="A0A8S4GBG6"/>
<proteinExistence type="predicted"/>
<organism evidence="1 2">
    <name type="scientific">Plutella xylostella</name>
    <name type="common">Diamondback moth</name>
    <name type="synonym">Plutella maculipennis</name>
    <dbReference type="NCBI Taxonomy" id="51655"/>
    <lineage>
        <taxon>Eukaryota</taxon>
        <taxon>Metazoa</taxon>
        <taxon>Ecdysozoa</taxon>
        <taxon>Arthropoda</taxon>
        <taxon>Hexapoda</taxon>
        <taxon>Insecta</taxon>
        <taxon>Pterygota</taxon>
        <taxon>Neoptera</taxon>
        <taxon>Endopterygota</taxon>
        <taxon>Lepidoptera</taxon>
        <taxon>Glossata</taxon>
        <taxon>Ditrysia</taxon>
        <taxon>Yponomeutoidea</taxon>
        <taxon>Plutellidae</taxon>
        <taxon>Plutella</taxon>
    </lineage>
</organism>
<evidence type="ECO:0000313" key="1">
    <source>
        <dbReference type="EMBL" id="CAG9137479.1"/>
    </source>
</evidence>
<reference evidence="1" key="1">
    <citation type="submission" date="2020-11" db="EMBL/GenBank/DDBJ databases">
        <authorList>
            <person name="Whiteford S."/>
        </authorList>
    </citation>
    <scope>NUCLEOTIDE SEQUENCE</scope>
</reference>
<dbReference type="EMBL" id="CAJHNJ030000251">
    <property type="protein sequence ID" value="CAG9137479.1"/>
    <property type="molecule type" value="Genomic_DNA"/>
</dbReference>
<evidence type="ECO:0000313" key="2">
    <source>
        <dbReference type="Proteomes" id="UP000653454"/>
    </source>
</evidence>